<dbReference type="AlphaFoldDB" id="A0A7J7IZA6"/>
<evidence type="ECO:0000256" key="1">
    <source>
        <dbReference type="ARBA" id="ARBA00022527"/>
    </source>
</evidence>
<proteinExistence type="predicted"/>
<evidence type="ECO:0000313" key="10">
    <source>
        <dbReference type="Proteomes" id="UP000593567"/>
    </source>
</evidence>
<evidence type="ECO:0000256" key="6">
    <source>
        <dbReference type="PROSITE-ProRule" id="PRU10141"/>
    </source>
</evidence>
<evidence type="ECO:0000313" key="9">
    <source>
        <dbReference type="EMBL" id="KAF6019210.1"/>
    </source>
</evidence>
<feature type="domain" description="Protein kinase" evidence="8">
    <location>
        <begin position="21"/>
        <end position="347"/>
    </location>
</feature>
<dbReference type="InterPro" id="IPR011009">
    <property type="entry name" value="Kinase-like_dom_sf"/>
</dbReference>
<keyword evidence="5 6" id="KW-0067">ATP-binding</keyword>
<dbReference type="GO" id="GO:0005737">
    <property type="term" value="C:cytoplasm"/>
    <property type="evidence" value="ECO:0007669"/>
    <property type="project" value="TreeGrafter"/>
</dbReference>
<dbReference type="PANTHER" id="PTHR24346">
    <property type="entry name" value="MAP/MICROTUBULE AFFINITY-REGULATING KINASE"/>
    <property type="match status" value="1"/>
</dbReference>
<dbReference type="GO" id="GO:0005524">
    <property type="term" value="F:ATP binding"/>
    <property type="evidence" value="ECO:0007669"/>
    <property type="project" value="UniProtKB-UniRule"/>
</dbReference>
<keyword evidence="3 6" id="KW-0547">Nucleotide-binding</keyword>
<keyword evidence="10" id="KW-1185">Reference proteome</keyword>
<dbReference type="InterPro" id="IPR000719">
    <property type="entry name" value="Prot_kinase_dom"/>
</dbReference>
<evidence type="ECO:0000256" key="5">
    <source>
        <dbReference type="ARBA" id="ARBA00022840"/>
    </source>
</evidence>
<feature type="binding site" evidence="6">
    <location>
        <position position="55"/>
    </location>
    <ligand>
        <name>ATP</name>
        <dbReference type="ChEBI" id="CHEBI:30616"/>
    </ligand>
</feature>
<keyword evidence="1" id="KW-0723">Serine/threonine-protein kinase</keyword>
<sequence>MADIALHHQPKHGYHHLKHRFEILQSLGSGTYGKVKLALDRKTGQKVAIKFIAKKKIACEQDLIRIRREIDIMVSLKHSNIIQILEVFESKEKIILVQEYANGGELYDLISTKSRLTEKEARILFRQIVSAVRYLHEVDCWSLGVLLYTLVYGAMPFDGSDFHKLRRQISTGDYFEPAKQSDAAGLISRLLEVDPAKRANILDVAAHWWTNHEQEDLLASAELSEKRTSDYFEEEDPERISTVFDSTKKPKKGILKHRRMSGGDSGCALSDAKESEISLSKLESALDDVILNSSNSKTKSVKTVTLREDSTSSSKRHSLSSNSSTDMLDFCYDSSSNHLDLLPVCEV</sequence>
<evidence type="ECO:0000256" key="2">
    <source>
        <dbReference type="ARBA" id="ARBA00022679"/>
    </source>
</evidence>
<evidence type="ECO:0000256" key="3">
    <source>
        <dbReference type="ARBA" id="ARBA00022741"/>
    </source>
</evidence>
<dbReference type="FunFam" id="3.30.200.20:FF:000042">
    <property type="entry name" value="Aurora kinase A"/>
    <property type="match status" value="1"/>
</dbReference>
<dbReference type="PROSITE" id="PS50011">
    <property type="entry name" value="PROTEIN_KINASE_DOM"/>
    <property type="match status" value="1"/>
</dbReference>
<keyword evidence="2" id="KW-0808">Transferase</keyword>
<accession>A0A7J7IZA6</accession>
<dbReference type="Pfam" id="PF00069">
    <property type="entry name" value="Pkinase"/>
    <property type="match status" value="1"/>
</dbReference>
<dbReference type="PANTHER" id="PTHR24346:SF93">
    <property type="entry name" value="NUAK FAMILY SNF1-LIKE KINASE 1"/>
    <property type="match status" value="1"/>
</dbReference>
<evidence type="ECO:0000259" key="8">
    <source>
        <dbReference type="PROSITE" id="PS50011"/>
    </source>
</evidence>
<organism evidence="9 10">
    <name type="scientific">Bugula neritina</name>
    <name type="common">Brown bryozoan</name>
    <name type="synonym">Sertularia neritina</name>
    <dbReference type="NCBI Taxonomy" id="10212"/>
    <lineage>
        <taxon>Eukaryota</taxon>
        <taxon>Metazoa</taxon>
        <taxon>Spiralia</taxon>
        <taxon>Lophotrochozoa</taxon>
        <taxon>Bryozoa</taxon>
        <taxon>Gymnolaemata</taxon>
        <taxon>Cheilostomatida</taxon>
        <taxon>Flustrina</taxon>
        <taxon>Buguloidea</taxon>
        <taxon>Bugulidae</taxon>
        <taxon>Bugula</taxon>
    </lineage>
</organism>
<name>A0A7J7IZA6_BUGNE</name>
<dbReference type="OrthoDB" id="193931at2759"/>
<dbReference type="PROSITE" id="PS00107">
    <property type="entry name" value="PROTEIN_KINASE_ATP"/>
    <property type="match status" value="1"/>
</dbReference>
<gene>
    <name evidence="9" type="ORF">EB796_022513</name>
</gene>
<dbReference type="GO" id="GO:0035556">
    <property type="term" value="P:intracellular signal transduction"/>
    <property type="evidence" value="ECO:0007669"/>
    <property type="project" value="TreeGrafter"/>
</dbReference>
<dbReference type="GO" id="GO:0050321">
    <property type="term" value="F:tau-protein kinase activity"/>
    <property type="evidence" value="ECO:0007669"/>
    <property type="project" value="TreeGrafter"/>
</dbReference>
<dbReference type="Gene3D" id="1.10.510.10">
    <property type="entry name" value="Transferase(Phosphotransferase) domain 1"/>
    <property type="match status" value="2"/>
</dbReference>
<feature type="region of interest" description="Disordered" evidence="7">
    <location>
        <begin position="300"/>
        <end position="323"/>
    </location>
</feature>
<protein>
    <submittedName>
        <fullName evidence="9">NUAK1</fullName>
    </submittedName>
</protein>
<reference evidence="9" key="1">
    <citation type="submission" date="2020-06" db="EMBL/GenBank/DDBJ databases">
        <title>Draft genome of Bugula neritina, a colonial animal packing powerful symbionts and potential medicines.</title>
        <authorList>
            <person name="Rayko M."/>
        </authorList>
    </citation>
    <scope>NUCLEOTIDE SEQUENCE [LARGE SCALE GENOMIC DNA]</scope>
    <source>
        <strain evidence="9">Kwan_BN1</strain>
    </source>
</reference>
<dbReference type="FunFam" id="1.10.510.10:FF:000571">
    <property type="entry name" value="Maternal embryonic leucine zipper kinase"/>
    <property type="match status" value="1"/>
</dbReference>
<evidence type="ECO:0000256" key="4">
    <source>
        <dbReference type="ARBA" id="ARBA00022777"/>
    </source>
</evidence>
<dbReference type="EMBL" id="VXIV02003250">
    <property type="protein sequence ID" value="KAF6019210.1"/>
    <property type="molecule type" value="Genomic_DNA"/>
</dbReference>
<dbReference type="SUPFAM" id="SSF56112">
    <property type="entry name" value="Protein kinase-like (PK-like)"/>
    <property type="match status" value="1"/>
</dbReference>
<comment type="caution">
    <text evidence="9">The sequence shown here is derived from an EMBL/GenBank/DDBJ whole genome shotgun (WGS) entry which is preliminary data.</text>
</comment>
<evidence type="ECO:0000256" key="7">
    <source>
        <dbReference type="SAM" id="MobiDB-lite"/>
    </source>
</evidence>
<dbReference type="GO" id="GO:0000226">
    <property type="term" value="P:microtubule cytoskeleton organization"/>
    <property type="evidence" value="ECO:0007669"/>
    <property type="project" value="TreeGrafter"/>
</dbReference>
<dbReference type="InterPro" id="IPR017441">
    <property type="entry name" value="Protein_kinase_ATP_BS"/>
</dbReference>
<dbReference type="Proteomes" id="UP000593567">
    <property type="component" value="Unassembled WGS sequence"/>
</dbReference>
<keyword evidence="4" id="KW-0418">Kinase</keyword>